<dbReference type="PROSITE" id="PS00643">
    <property type="entry name" value="COMPLEX1_75K_3"/>
    <property type="match status" value="1"/>
</dbReference>
<dbReference type="InterPro" id="IPR054351">
    <property type="entry name" value="NADH_UbQ_OxRdtase_ferredoxin"/>
</dbReference>
<dbReference type="InterPro" id="IPR019574">
    <property type="entry name" value="NADH_UbQ_OxRdtase_Gsu_4Fe4S-bd"/>
</dbReference>
<feature type="domain" description="4Fe-4S Mo/W bis-MGD-type" evidence="9">
    <location>
        <begin position="299"/>
        <end position="355"/>
    </location>
</feature>
<dbReference type="InterPro" id="IPR036010">
    <property type="entry name" value="2Fe-2S_ferredoxin-like_sf"/>
</dbReference>
<comment type="cofactor">
    <cofactor evidence="1">
        <name>[4Fe-4S] cluster</name>
        <dbReference type="ChEBI" id="CHEBI:49883"/>
    </cofactor>
</comment>
<keyword evidence="6" id="KW-0411">Iron-sulfur</keyword>
<evidence type="ECO:0000259" key="9">
    <source>
        <dbReference type="PROSITE" id="PS51669"/>
    </source>
</evidence>
<dbReference type="Pfam" id="PF00384">
    <property type="entry name" value="Molybdopterin"/>
    <property type="match status" value="1"/>
</dbReference>
<sequence length="879" mass="92023">MTATTDKPTEAPAELLTVTIDGIEVQVPKGTLVIRAAEQVGIQIPRFCDHPLLEPVGACRQCLVEISAPDREGNLRAMPKPQTSCTTEATPGMVVATQHTSSVADKAQHGMIEFLLINHPLDCPVCDKGGECPLQNQAMSNGRATSRFVDVKRSFPKPVKISTQILLDRDRCVLCQRCTRFSSEIAGDPFIDLQGRGGGTPGRAVHGVHGQQIGTFDEQVLDFAGEGDAAPQHLAIDVTGPYGEAGRLSGTSPGPIGTAETDVSGRPFSSYFSGNTIQICPVGALTSAGYRFRARPFDLVSTESVAEHDASGSAIRVDHRRGTVLRRLAGDDPEVNEEWITDKDRFAFAWQTAPDRLRTPLVRDEETGELVPTSWSEALDIAAQALGAARPAGVGLLPGGRLTVEDAYAWGKFARAVLGTNDVDHRARVHSAEEEAFLAHRVAGTGTGVTYSDLQRSPQVLLVGLEPEDECGTVFLRLRKGVMAGTAKVATVAPLASRGTTKMRAQLVPAAPGTEPEVLQAIDAGSTEPDLAALAEALTAPGAVVLVGERAAGVRGTLTAVQELARRTGARVAWVPRRAGERGAVDVGLLPGLLPGGRPASDAAARVDVGAVWGSPQLPSTPGRDVQGILAAARDAALGALVVGGLDVVDLPDPALARQALATVPFVLQLEVRRSEVSEHADVVLPVAPPAEKAGTYQNWEGRMRPFGQVLASRAMSDRQVLQALATEMGADLGLATLGSVHAELAELGPWEGERLGGPAAPPAPLPAPEAGEAVLATWRLMLDSGRGQDGEPHLAGTAHRPVARLSPETADQLGAVEGQPITVTGPTGSITLPLALTTMPAHVVWLPQHSPGSSIHQMLGVRAGAVVSLSTTAAEVSR</sequence>
<evidence type="ECO:0000313" key="11">
    <source>
        <dbReference type="EMBL" id="MDD9207609.1"/>
    </source>
</evidence>
<keyword evidence="12" id="KW-1185">Reference proteome</keyword>
<dbReference type="PROSITE" id="PS00642">
    <property type="entry name" value="COMPLEX1_75K_2"/>
    <property type="match status" value="1"/>
</dbReference>
<dbReference type="PROSITE" id="PS51085">
    <property type="entry name" value="2FE2S_FER_2"/>
    <property type="match status" value="1"/>
</dbReference>
<dbReference type="SUPFAM" id="SSF54292">
    <property type="entry name" value="2Fe-2S ferredoxin-like"/>
    <property type="match status" value="1"/>
</dbReference>
<dbReference type="PROSITE" id="PS51839">
    <property type="entry name" value="4FE4S_HC3"/>
    <property type="match status" value="1"/>
</dbReference>
<keyword evidence="11" id="KW-0560">Oxidoreductase</keyword>
<evidence type="ECO:0000256" key="6">
    <source>
        <dbReference type="ARBA" id="ARBA00023014"/>
    </source>
</evidence>
<dbReference type="InterPro" id="IPR009010">
    <property type="entry name" value="Asp_de-COase-like_dom_sf"/>
</dbReference>
<evidence type="ECO:0000256" key="7">
    <source>
        <dbReference type="ARBA" id="ARBA00034078"/>
    </source>
</evidence>
<dbReference type="Proteomes" id="UP001165561">
    <property type="component" value="Unassembled WGS sequence"/>
</dbReference>
<evidence type="ECO:0000256" key="4">
    <source>
        <dbReference type="ARBA" id="ARBA00022723"/>
    </source>
</evidence>
<dbReference type="PROSITE" id="PS51669">
    <property type="entry name" value="4FE4S_MOW_BIS_MGD"/>
    <property type="match status" value="1"/>
</dbReference>
<dbReference type="InterPro" id="IPR006963">
    <property type="entry name" value="Mopterin_OxRdtase_4Fe-4S_dom"/>
</dbReference>
<feature type="domain" description="2Fe-2S ferredoxin-type" evidence="8">
    <location>
        <begin position="14"/>
        <end position="101"/>
    </location>
</feature>
<dbReference type="EC" id="1.6.5.9" evidence="11"/>
<dbReference type="EMBL" id="JARACI010001130">
    <property type="protein sequence ID" value="MDD9207609.1"/>
    <property type="molecule type" value="Genomic_DNA"/>
</dbReference>
<evidence type="ECO:0000313" key="12">
    <source>
        <dbReference type="Proteomes" id="UP001165561"/>
    </source>
</evidence>
<dbReference type="Pfam" id="PF22151">
    <property type="entry name" value="Fer4_NDSU1"/>
    <property type="match status" value="1"/>
</dbReference>
<dbReference type="Pfam" id="PF01568">
    <property type="entry name" value="Molydop_binding"/>
    <property type="match status" value="1"/>
</dbReference>
<keyword evidence="5" id="KW-0408">Iron</keyword>
<dbReference type="InterPro" id="IPR000283">
    <property type="entry name" value="NADH_UbQ_OxRdtase_75kDa_su_CS"/>
</dbReference>
<name>A0ABT5U297_9MICO</name>
<comment type="cofactor">
    <cofactor evidence="7">
        <name>[2Fe-2S] cluster</name>
        <dbReference type="ChEBI" id="CHEBI:190135"/>
    </cofactor>
</comment>
<comment type="caution">
    <text evidence="11">The sequence shown here is derived from an EMBL/GenBank/DDBJ whole genome shotgun (WGS) entry which is preliminary data.</text>
</comment>
<evidence type="ECO:0000259" key="10">
    <source>
        <dbReference type="PROSITE" id="PS51839"/>
    </source>
</evidence>
<evidence type="ECO:0000259" key="8">
    <source>
        <dbReference type="PROSITE" id="PS51085"/>
    </source>
</evidence>
<dbReference type="Pfam" id="PF10588">
    <property type="entry name" value="NADH-G_4Fe-4S_3"/>
    <property type="match status" value="1"/>
</dbReference>
<dbReference type="SMART" id="SM00929">
    <property type="entry name" value="NADH-G_4Fe-4S_3"/>
    <property type="match status" value="1"/>
</dbReference>
<feature type="domain" description="4Fe-4S His(Cys)3-ligated-type" evidence="10">
    <location>
        <begin position="103"/>
        <end position="142"/>
    </location>
</feature>
<dbReference type="Pfam" id="PF13510">
    <property type="entry name" value="Fer2_4"/>
    <property type="match status" value="1"/>
</dbReference>
<dbReference type="CDD" id="cd02788">
    <property type="entry name" value="MopB_CT_NDH-1_NuoG2-N7"/>
    <property type="match status" value="1"/>
</dbReference>
<proteinExistence type="predicted"/>
<dbReference type="InterPro" id="IPR050123">
    <property type="entry name" value="Prok_molybdopt-oxidoreductase"/>
</dbReference>
<dbReference type="GO" id="GO:0050136">
    <property type="term" value="F:NADH dehydrogenase (quinone) (non-electrogenic) activity"/>
    <property type="evidence" value="ECO:0007669"/>
    <property type="project" value="UniProtKB-EC"/>
</dbReference>
<evidence type="ECO:0000256" key="2">
    <source>
        <dbReference type="ARBA" id="ARBA00022485"/>
    </source>
</evidence>
<dbReference type="InterPro" id="IPR006657">
    <property type="entry name" value="MoPterin_dinucl-bd_dom"/>
</dbReference>
<evidence type="ECO:0000256" key="1">
    <source>
        <dbReference type="ARBA" id="ARBA00001966"/>
    </source>
</evidence>
<keyword evidence="4" id="KW-0479">Metal-binding</keyword>
<dbReference type="PANTHER" id="PTHR43105">
    <property type="entry name" value="RESPIRATORY NITRATE REDUCTASE"/>
    <property type="match status" value="1"/>
</dbReference>
<dbReference type="InterPro" id="IPR006656">
    <property type="entry name" value="Mopterin_OxRdtase"/>
</dbReference>
<dbReference type="PANTHER" id="PTHR43105:SF12">
    <property type="entry name" value="NADH-QUINONE OXIDOREDUCTASE SUBUNIT G"/>
    <property type="match status" value="1"/>
</dbReference>
<protein>
    <submittedName>
        <fullName evidence="11">NADH-quinone oxidoreductase subunit G</fullName>
        <ecNumber evidence="11">1.6.5.9</ecNumber>
    </submittedName>
</protein>
<accession>A0ABT5U297</accession>
<dbReference type="PROSITE" id="PS00641">
    <property type="entry name" value="COMPLEX1_75K_1"/>
    <property type="match status" value="1"/>
</dbReference>
<dbReference type="Pfam" id="PF22117">
    <property type="entry name" value="Fer4_Nqo3"/>
    <property type="match status" value="1"/>
</dbReference>
<dbReference type="InterPro" id="IPR001041">
    <property type="entry name" value="2Fe-2S_ferredoxin-type"/>
</dbReference>
<dbReference type="NCBIfam" id="NF005895">
    <property type="entry name" value="PRK07860.1"/>
    <property type="match status" value="1"/>
</dbReference>
<dbReference type="CDD" id="cd00207">
    <property type="entry name" value="fer2"/>
    <property type="match status" value="1"/>
</dbReference>
<keyword evidence="2" id="KW-0004">4Fe-4S</keyword>
<dbReference type="Gene3D" id="3.40.50.740">
    <property type="match status" value="2"/>
</dbReference>
<evidence type="ECO:0000256" key="5">
    <source>
        <dbReference type="ARBA" id="ARBA00023004"/>
    </source>
</evidence>
<evidence type="ECO:0000256" key="3">
    <source>
        <dbReference type="ARBA" id="ARBA00022714"/>
    </source>
</evidence>
<organism evidence="11 12">
    <name type="scientific">Georgenia halotolerans</name>
    <dbReference type="NCBI Taxonomy" id="3028317"/>
    <lineage>
        <taxon>Bacteria</taxon>
        <taxon>Bacillati</taxon>
        <taxon>Actinomycetota</taxon>
        <taxon>Actinomycetes</taxon>
        <taxon>Micrococcales</taxon>
        <taxon>Bogoriellaceae</taxon>
        <taxon>Georgenia</taxon>
    </lineage>
</organism>
<keyword evidence="3" id="KW-0001">2Fe-2S</keyword>
<dbReference type="SUPFAM" id="SSF50692">
    <property type="entry name" value="ADC-like"/>
    <property type="match status" value="1"/>
</dbReference>
<dbReference type="SUPFAM" id="SSF53706">
    <property type="entry name" value="Formate dehydrogenase/DMSO reductase, domains 1-3"/>
    <property type="match status" value="1"/>
</dbReference>
<dbReference type="Gene3D" id="3.10.20.740">
    <property type="match status" value="1"/>
</dbReference>
<dbReference type="Gene3D" id="2.40.40.20">
    <property type="match status" value="1"/>
</dbReference>
<reference evidence="11" key="1">
    <citation type="submission" date="2023-02" db="EMBL/GenBank/DDBJ databases">
        <title>Georgenia sp.10Sc9-8, isolated from a soil sample collected from the Taklamakan desert.</title>
        <authorList>
            <person name="Liu S."/>
        </authorList>
    </citation>
    <scope>NUCLEOTIDE SEQUENCE</scope>
    <source>
        <strain evidence="11">10Sc9-8</strain>
    </source>
</reference>
<gene>
    <name evidence="11" type="ORF">PU560_14220</name>
</gene>